<dbReference type="Proteomes" id="UP000531840">
    <property type="component" value="Unassembled WGS sequence"/>
</dbReference>
<protein>
    <recommendedName>
        <fullName evidence="3">SynChlorMet cassette protein ScmC</fullName>
    </recommendedName>
</protein>
<accession>A0ABX2T113</accession>
<keyword evidence="2" id="KW-1185">Reference proteome</keyword>
<dbReference type="SUPFAM" id="SSF53795">
    <property type="entry name" value="PEP carboxykinase-like"/>
    <property type="match status" value="1"/>
</dbReference>
<evidence type="ECO:0000313" key="2">
    <source>
        <dbReference type="Proteomes" id="UP000531840"/>
    </source>
</evidence>
<evidence type="ECO:0008006" key="3">
    <source>
        <dbReference type="Google" id="ProtNLM"/>
    </source>
</evidence>
<dbReference type="RefSeq" id="WP_179941878.1">
    <property type="nucleotide sequence ID" value="NZ_JACBYF010000028.1"/>
</dbReference>
<name>A0ABX2T113_9BACL</name>
<dbReference type="InterPro" id="IPR027417">
    <property type="entry name" value="P-loop_NTPase"/>
</dbReference>
<sequence>MLKFNVEIAGEVISLSVNYNSTFDFFKNYLTDKDFKYHVDITQEDIKNEHVRSDRQREREGLPFYRYSDEYIETLAIYRKLVDILVLEDIILFHGSCVAVDDKAYLFTAPSGTGKSTHTRLWSEYFGENLTFVNDDKPLLRVEEDKVYVYGTPWMGKHNIGNNVKFELSSICKIVQSKNNIIVRKSFNEFYNIILEQSQKPSNGQLVLNYLKIIDKISNKLKYYELSCDISHDAVEVSYNGMRGEN</sequence>
<dbReference type="EMBL" id="JACBYF010000028">
    <property type="protein sequence ID" value="NYS48097.1"/>
    <property type="molecule type" value="Genomic_DNA"/>
</dbReference>
<comment type="caution">
    <text evidence="1">The sequence shown here is derived from an EMBL/GenBank/DDBJ whole genome shotgun (WGS) entry which is preliminary data.</text>
</comment>
<evidence type="ECO:0000313" key="1">
    <source>
        <dbReference type="EMBL" id="NYS48097.1"/>
    </source>
</evidence>
<proteinExistence type="predicted"/>
<organism evidence="1 2">
    <name type="scientific">Gemelliphila palaticanis</name>
    <dbReference type="NCBI Taxonomy" id="81950"/>
    <lineage>
        <taxon>Bacteria</taxon>
        <taxon>Bacillati</taxon>
        <taxon>Bacillota</taxon>
        <taxon>Bacilli</taxon>
        <taxon>Bacillales</taxon>
        <taxon>Gemellaceae</taxon>
        <taxon>Gemelliphila</taxon>
    </lineage>
</organism>
<gene>
    <name evidence="1" type="ORF">HZY85_07925</name>
</gene>
<dbReference type="Gene3D" id="3.40.50.300">
    <property type="entry name" value="P-loop containing nucleotide triphosphate hydrolases"/>
    <property type="match status" value="1"/>
</dbReference>
<reference evidence="1 2" key="1">
    <citation type="submission" date="2020-07" db="EMBL/GenBank/DDBJ databases">
        <title>MOT database genomes.</title>
        <authorList>
            <person name="Joseph S."/>
            <person name="Aduse-Opoku J."/>
            <person name="Hashim A."/>
            <person name="Wade W."/>
            <person name="Curtis M."/>
        </authorList>
    </citation>
    <scope>NUCLEOTIDE SEQUENCE [LARGE SCALE GENOMIC DNA]</scope>
    <source>
        <strain evidence="1 2">CIP 106318</strain>
    </source>
</reference>